<evidence type="ECO:0000313" key="3">
    <source>
        <dbReference type="Proteomes" id="UP000652761"/>
    </source>
</evidence>
<gene>
    <name evidence="2" type="ORF">Taro_024385</name>
</gene>
<accession>A0A843V6N6</accession>
<protein>
    <submittedName>
        <fullName evidence="2">Uncharacterized protein</fullName>
    </submittedName>
</protein>
<dbReference type="AlphaFoldDB" id="A0A843V6N6"/>
<name>A0A843V6N6_COLES</name>
<dbReference type="Proteomes" id="UP000652761">
    <property type="component" value="Unassembled WGS sequence"/>
</dbReference>
<reference evidence="2" key="1">
    <citation type="submission" date="2017-07" db="EMBL/GenBank/DDBJ databases">
        <title>Taro Niue Genome Assembly and Annotation.</title>
        <authorList>
            <person name="Atibalentja N."/>
            <person name="Keating K."/>
            <person name="Fields C.J."/>
        </authorList>
    </citation>
    <scope>NUCLEOTIDE SEQUENCE</scope>
    <source>
        <strain evidence="2">Niue_2</strain>
        <tissue evidence="2">Leaf</tissue>
    </source>
</reference>
<proteinExistence type="predicted"/>
<organism evidence="2 3">
    <name type="scientific">Colocasia esculenta</name>
    <name type="common">Wild taro</name>
    <name type="synonym">Arum esculentum</name>
    <dbReference type="NCBI Taxonomy" id="4460"/>
    <lineage>
        <taxon>Eukaryota</taxon>
        <taxon>Viridiplantae</taxon>
        <taxon>Streptophyta</taxon>
        <taxon>Embryophyta</taxon>
        <taxon>Tracheophyta</taxon>
        <taxon>Spermatophyta</taxon>
        <taxon>Magnoliopsida</taxon>
        <taxon>Liliopsida</taxon>
        <taxon>Araceae</taxon>
        <taxon>Aroideae</taxon>
        <taxon>Colocasieae</taxon>
        <taxon>Colocasia</taxon>
    </lineage>
</organism>
<evidence type="ECO:0000256" key="1">
    <source>
        <dbReference type="SAM" id="MobiDB-lite"/>
    </source>
</evidence>
<comment type="caution">
    <text evidence="2">The sequence shown here is derived from an EMBL/GenBank/DDBJ whole genome shotgun (WGS) entry which is preliminary data.</text>
</comment>
<feature type="region of interest" description="Disordered" evidence="1">
    <location>
        <begin position="1"/>
        <end position="25"/>
    </location>
</feature>
<dbReference type="InterPro" id="IPR011009">
    <property type="entry name" value="Kinase-like_dom_sf"/>
</dbReference>
<evidence type="ECO:0000313" key="2">
    <source>
        <dbReference type="EMBL" id="MQL91768.1"/>
    </source>
</evidence>
<dbReference type="Gene3D" id="1.10.510.10">
    <property type="entry name" value="Transferase(Phosphotransferase) domain 1"/>
    <property type="match status" value="1"/>
</dbReference>
<keyword evidence="3" id="KW-1185">Reference proteome</keyword>
<dbReference type="EMBL" id="NMUH01001377">
    <property type="protein sequence ID" value="MQL91768.1"/>
    <property type="molecule type" value="Genomic_DNA"/>
</dbReference>
<dbReference type="SUPFAM" id="SSF56112">
    <property type="entry name" value="Protein kinase-like (PK-like)"/>
    <property type="match status" value="1"/>
</dbReference>
<sequence length="178" mass="19637">MHRWKKPKRAPLSGGIHHREKGDGGPHHCLGVHRMCAAHTIRTQVARAACAREPHTLATQASPVHHRPHRPVVGPTRGSPPVVFSINATKKAKEGKRSVDIQILQALQGLSHNHNEESNLCGGGIHTLPSHLSSGVRDLISQMLVVDPMKRITMREIHRHPWFQALARGLELSLPDPV</sequence>
<dbReference type="OrthoDB" id="193931at2759"/>
<feature type="region of interest" description="Disordered" evidence="1">
    <location>
        <begin position="58"/>
        <end position="80"/>
    </location>
</feature>